<name>A0ABT9CNT2_9PSED</name>
<dbReference type="InterPro" id="IPR042279">
    <property type="entry name" value="Pep_M60_3"/>
</dbReference>
<sequence length="644" mass="72679">MNTPCYQARLYNATRLYLHSIAILLTLVTGITAHAEDDAIYDDKETLVPSESLDRKNDISQASTQGVIGEVLLWQLRINEIYGGDEDTYNIPVLEEQENEMRRAGGWQRRNIYIPTHVYLAVGDEITLDVKDYPSLLTRCSAHTFANFDKPYGASATNSMTLKKNSTQVYKATIPGMLMLACVDAGKNMNNWSSWGQFVNISTSPPHENTSLYLFGVTPTSDWPAIAKKPDPSGQVYLFNGRTVMDFPASVALQHADKDIDAMMREHLIVTTRYDQFNGFTWQTDTPLDTLALSMYQASFNICCMSHYYNGLVGIDFGGNRVTSQWGDWHEYGHQNQLAWKWNHLTEISNNLFSLEACRMLTGNKVANFQRCHPRFGAYIISDPEAVGRFLAMEGLPEVPDNPGDKTLMMLGQLYISFPDWHAQFAKDFRIAYARGENADDFSTDQKKIDWFAVNSSRIVGRNLSGFFDKWEFPYSAEARKTIVDLNLPDPIKPSVQYSSEWNVSANPTIQGTIAIPDFKSFIGLVAYGKEEGPTALQVIEGEHYTKLKTLVVGTHREPHYVVLRGTLRHGDCPEEYPMHAVRSCLSNDHSVYWKLSYHLSDNLLPLPDDNYEGVLRLAIRAASDYNWGGTLTVPIKLNVSKSQ</sequence>
<dbReference type="Gene3D" id="1.10.390.30">
    <property type="entry name" value="Peptidase M60, enhancin-like domain 3"/>
    <property type="match status" value="1"/>
</dbReference>
<dbReference type="SMART" id="SM01276">
    <property type="entry name" value="M60-like"/>
    <property type="match status" value="1"/>
</dbReference>
<evidence type="ECO:0000259" key="1">
    <source>
        <dbReference type="PROSITE" id="PS51723"/>
    </source>
</evidence>
<dbReference type="EMBL" id="JAUQOO010000006">
    <property type="protein sequence ID" value="MDO7927158.1"/>
    <property type="molecule type" value="Genomic_DNA"/>
</dbReference>
<evidence type="ECO:0000313" key="2">
    <source>
        <dbReference type="EMBL" id="MDO7927158.1"/>
    </source>
</evidence>
<dbReference type="InterPro" id="IPR031161">
    <property type="entry name" value="Peptidase_M60_dom"/>
</dbReference>
<protein>
    <submittedName>
        <fullName evidence="2">M60 family metallopeptidase</fullName>
    </submittedName>
</protein>
<organism evidence="2 3">
    <name type="scientific">Pseudomonas serbiensis</name>
    <dbReference type="NCBI Taxonomy" id="3064350"/>
    <lineage>
        <taxon>Bacteria</taxon>
        <taxon>Pseudomonadati</taxon>
        <taxon>Pseudomonadota</taxon>
        <taxon>Gammaproteobacteria</taxon>
        <taxon>Pseudomonadales</taxon>
        <taxon>Pseudomonadaceae</taxon>
        <taxon>Pseudomonas</taxon>
    </lineage>
</organism>
<dbReference type="Pfam" id="PF13402">
    <property type="entry name" value="Peptidase_M60"/>
    <property type="match status" value="1"/>
</dbReference>
<dbReference type="RefSeq" id="WP_304574730.1">
    <property type="nucleotide sequence ID" value="NZ_JAUQOO010000006.1"/>
</dbReference>
<reference evidence="2 3" key="1">
    <citation type="submission" date="2023-07" db="EMBL/GenBank/DDBJ databases">
        <title>Identification of four novel Pseudomonas species associated with bacterial leaf spot of cucurbits.</title>
        <authorList>
            <person name="Fullem K.R."/>
        </authorList>
    </citation>
    <scope>NUCLEOTIDE SEQUENCE [LARGE SCALE GENOMIC DNA]</scope>
    <source>
        <strain evidence="2 3">KFB 138</strain>
    </source>
</reference>
<dbReference type="Proteomes" id="UP001223016">
    <property type="component" value="Unassembled WGS sequence"/>
</dbReference>
<gene>
    <name evidence="2" type="ORF">Q6A51_10245</name>
</gene>
<accession>A0ABT9CNT2</accession>
<evidence type="ECO:0000313" key="3">
    <source>
        <dbReference type="Proteomes" id="UP001223016"/>
    </source>
</evidence>
<proteinExistence type="predicted"/>
<keyword evidence="3" id="KW-1185">Reference proteome</keyword>
<comment type="caution">
    <text evidence="2">The sequence shown here is derived from an EMBL/GenBank/DDBJ whole genome shotgun (WGS) entry which is preliminary data.</text>
</comment>
<feature type="domain" description="Peptidase M60" evidence="1">
    <location>
        <begin position="111"/>
        <end position="419"/>
    </location>
</feature>
<dbReference type="PROSITE" id="PS51723">
    <property type="entry name" value="PEPTIDASE_M60"/>
    <property type="match status" value="1"/>
</dbReference>